<dbReference type="InterPro" id="IPR025737">
    <property type="entry name" value="FApF"/>
</dbReference>
<dbReference type="STRING" id="1122169.Lsha_1330"/>
<reference evidence="2 3" key="1">
    <citation type="submission" date="2015-11" db="EMBL/GenBank/DDBJ databases">
        <title>Genomic analysis of 38 Legionella species identifies large and diverse effector repertoires.</title>
        <authorList>
            <person name="Burstein D."/>
            <person name="Amaro F."/>
            <person name="Zusman T."/>
            <person name="Lifshitz Z."/>
            <person name="Cohen O."/>
            <person name="Gilbert J.A."/>
            <person name="Pupko T."/>
            <person name="Shuman H.A."/>
            <person name="Segal G."/>
        </authorList>
    </citation>
    <scope>NUCLEOTIDE SEQUENCE [LARGE SCALE GENOMIC DNA]</scope>
    <source>
        <strain evidence="2 3">ATCC 49655</strain>
    </source>
</reference>
<keyword evidence="3" id="KW-1185">Reference proteome</keyword>
<organism evidence="2 3">
    <name type="scientific">Legionella shakespearei DSM 23087</name>
    <dbReference type="NCBI Taxonomy" id="1122169"/>
    <lineage>
        <taxon>Bacteria</taxon>
        <taxon>Pseudomonadati</taxon>
        <taxon>Pseudomonadota</taxon>
        <taxon>Gammaproteobacteria</taxon>
        <taxon>Legionellales</taxon>
        <taxon>Legionellaceae</taxon>
        <taxon>Legionella</taxon>
    </lineage>
</organism>
<dbReference type="PATRIC" id="fig|1122169.6.peg.1531"/>
<feature type="chain" id="PRO_5006917993" description="Neuromedin U" evidence="1">
    <location>
        <begin position="23"/>
        <end position="276"/>
    </location>
</feature>
<dbReference type="Proteomes" id="UP000054600">
    <property type="component" value="Unassembled WGS sequence"/>
</dbReference>
<name>A0A0W0YVM8_9GAMM</name>
<dbReference type="eggNOG" id="COG3637">
    <property type="taxonomic scope" value="Bacteria"/>
</dbReference>
<feature type="signal peptide" evidence="1">
    <location>
        <begin position="1"/>
        <end position="22"/>
    </location>
</feature>
<dbReference type="AlphaFoldDB" id="A0A0W0YVM8"/>
<proteinExistence type="predicted"/>
<accession>A0A0W0YVM8</accession>
<evidence type="ECO:0000313" key="3">
    <source>
        <dbReference type="Proteomes" id="UP000054600"/>
    </source>
</evidence>
<dbReference type="RefSeq" id="WP_018578703.1">
    <property type="nucleotide sequence ID" value="NZ_KB892437.1"/>
</dbReference>
<evidence type="ECO:0000256" key="1">
    <source>
        <dbReference type="SAM" id="SignalP"/>
    </source>
</evidence>
<dbReference type="Pfam" id="PF13557">
    <property type="entry name" value="Phenol_MetA_deg"/>
    <property type="match status" value="1"/>
</dbReference>
<sequence length="276" mass="31162">MLKLVSFLSGAALLVSTAPGFALEDEKSLAKASISFLKKNHFSEYLSLPLEHDINFRYLSRYTNQNVLSFKPVVPLKLGSDYDLIIRTIAPVYENTPLPNQEGTIRGTGDLNPTFFITPKYFDKWVLGLGPTVFMPTTSNSQYLASNKWSVGPEFAAMAILENWMYGLLTYNVYATAPDSNRIKSSQFSFQYLLAYTFDNGWYVSTNPNITANWQNDKNQKWLVPFGLGGGKTFYLGKQGFNLSSHAYYNAIRPENIGPAWQFQLEMELLFPVKSS</sequence>
<dbReference type="OrthoDB" id="9809066at2"/>
<comment type="caution">
    <text evidence="2">The sequence shown here is derived from an EMBL/GenBank/DDBJ whole genome shotgun (WGS) entry which is preliminary data.</text>
</comment>
<keyword evidence="1" id="KW-0732">Signal</keyword>
<gene>
    <name evidence="2" type="ORF">Lsha_1330</name>
</gene>
<protein>
    <recommendedName>
        <fullName evidence="4">Neuromedin U</fullName>
    </recommendedName>
</protein>
<dbReference type="EMBL" id="LNYW01000040">
    <property type="protein sequence ID" value="KTD60919.1"/>
    <property type="molecule type" value="Genomic_DNA"/>
</dbReference>
<evidence type="ECO:0008006" key="4">
    <source>
        <dbReference type="Google" id="ProtNLM"/>
    </source>
</evidence>
<evidence type="ECO:0000313" key="2">
    <source>
        <dbReference type="EMBL" id="KTD60919.1"/>
    </source>
</evidence>